<feature type="transmembrane region" description="Helical" evidence="2">
    <location>
        <begin position="35"/>
        <end position="57"/>
    </location>
</feature>
<dbReference type="Pfam" id="PF13672">
    <property type="entry name" value="PP2C_2"/>
    <property type="match status" value="1"/>
</dbReference>
<dbReference type="AlphaFoldDB" id="A0A9D1ELJ4"/>
<feature type="domain" description="PPM-type phosphatase" evidence="3">
    <location>
        <begin position="141"/>
        <end position="387"/>
    </location>
</feature>
<dbReference type="CDD" id="cd00143">
    <property type="entry name" value="PP2Cc"/>
    <property type="match status" value="1"/>
</dbReference>
<evidence type="ECO:0000313" key="4">
    <source>
        <dbReference type="EMBL" id="HIR94073.1"/>
    </source>
</evidence>
<dbReference type="EMBL" id="DVHU01000105">
    <property type="protein sequence ID" value="HIR94073.1"/>
    <property type="molecule type" value="Genomic_DNA"/>
</dbReference>
<name>A0A9D1ELJ4_9FIRM</name>
<reference evidence="4" key="2">
    <citation type="journal article" date="2021" name="PeerJ">
        <title>Extensive microbial diversity within the chicken gut microbiome revealed by metagenomics and culture.</title>
        <authorList>
            <person name="Gilroy R."/>
            <person name="Ravi A."/>
            <person name="Getino M."/>
            <person name="Pursley I."/>
            <person name="Horton D.L."/>
            <person name="Alikhan N.F."/>
            <person name="Baker D."/>
            <person name="Gharbi K."/>
            <person name="Hall N."/>
            <person name="Watson M."/>
            <person name="Adriaenssens E.M."/>
            <person name="Foster-Nyarko E."/>
            <person name="Jarju S."/>
            <person name="Secka A."/>
            <person name="Antonio M."/>
            <person name="Oren A."/>
            <person name="Chaudhuri R.R."/>
            <person name="La Ragione R."/>
            <person name="Hildebrand F."/>
            <person name="Pallen M.J."/>
        </authorList>
    </citation>
    <scope>NUCLEOTIDE SEQUENCE</scope>
    <source>
        <strain evidence="4">ChiSxjej1B13-7041</strain>
    </source>
</reference>
<comment type="caution">
    <text evidence="4">The sequence shown here is derived from an EMBL/GenBank/DDBJ whole genome shotgun (WGS) entry which is preliminary data.</text>
</comment>
<feature type="compositionally biased region" description="Basic and acidic residues" evidence="1">
    <location>
        <begin position="81"/>
        <end position="98"/>
    </location>
</feature>
<gene>
    <name evidence="4" type="ORF">IAB98_11710</name>
</gene>
<evidence type="ECO:0000313" key="5">
    <source>
        <dbReference type="Proteomes" id="UP000886841"/>
    </source>
</evidence>
<reference evidence="4" key="1">
    <citation type="submission" date="2020-10" db="EMBL/GenBank/DDBJ databases">
        <authorList>
            <person name="Gilroy R."/>
        </authorList>
    </citation>
    <scope>NUCLEOTIDE SEQUENCE</scope>
    <source>
        <strain evidence="4">ChiSxjej1B13-7041</strain>
    </source>
</reference>
<accession>A0A9D1ELJ4</accession>
<dbReference type="SMART" id="SM00331">
    <property type="entry name" value="PP2C_SIG"/>
    <property type="match status" value="1"/>
</dbReference>
<dbReference type="InterPro" id="IPR001932">
    <property type="entry name" value="PPM-type_phosphatase-like_dom"/>
</dbReference>
<organism evidence="4 5">
    <name type="scientific">Candidatus Egerieimonas intestinavium</name>
    <dbReference type="NCBI Taxonomy" id="2840777"/>
    <lineage>
        <taxon>Bacteria</taxon>
        <taxon>Bacillati</taxon>
        <taxon>Bacillota</taxon>
        <taxon>Clostridia</taxon>
        <taxon>Lachnospirales</taxon>
        <taxon>Lachnospiraceae</taxon>
        <taxon>Lachnospiraceae incertae sedis</taxon>
        <taxon>Candidatus Egerieimonas</taxon>
    </lineage>
</organism>
<dbReference type="PROSITE" id="PS51746">
    <property type="entry name" value="PPM_2"/>
    <property type="match status" value="1"/>
</dbReference>
<keyword evidence="2" id="KW-1133">Transmembrane helix</keyword>
<keyword evidence="2" id="KW-0472">Membrane</keyword>
<proteinExistence type="predicted"/>
<keyword evidence="2" id="KW-0812">Transmembrane</keyword>
<dbReference type="SUPFAM" id="SSF81606">
    <property type="entry name" value="PP2C-like"/>
    <property type="match status" value="1"/>
</dbReference>
<evidence type="ECO:0000256" key="2">
    <source>
        <dbReference type="SAM" id="Phobius"/>
    </source>
</evidence>
<protein>
    <submittedName>
        <fullName evidence="4">Protein phosphatase 2C domain-containing protein</fullName>
    </submittedName>
</protein>
<dbReference type="InterPro" id="IPR036457">
    <property type="entry name" value="PPM-type-like_dom_sf"/>
</dbReference>
<evidence type="ECO:0000256" key="1">
    <source>
        <dbReference type="SAM" id="MobiDB-lite"/>
    </source>
</evidence>
<dbReference type="Proteomes" id="UP000886841">
    <property type="component" value="Unassembled WGS sequence"/>
</dbReference>
<dbReference type="SMART" id="SM00332">
    <property type="entry name" value="PP2Cc"/>
    <property type="match status" value="1"/>
</dbReference>
<sequence length="388" mass="42487">MSGRVRIINYSAAALTEGQETASVQAQTGAEAVSYWPWIGAAAVLTVLFGVIFFLCLRKYLHTQKRARQAKERKIEARRLKEAESVTERREPVHEAKEFSAQPDYGSTISLEPPALEREPAFPREAAPVRQTQEEPAPGIYVGKVHDIGRRSSQQDSFGISGDGQQLDDGGKGIFAIVADGMGGLKNGGAVSALVTMTMMQAFDVMSGQVSPDQALLGMLGEANERVNDMLKPSGQGKSGSTVVAAIIRERMLYWIAVGDSHIYLYRNGALMQINRDHVYSVVLDEMAARGEISSREAAQNPQRKALTSFIGMGRIEKIDRNIRPLTLQKKDRVLLMTDGVFGTLSEEELTAAMKLPVAESSEAIHQMIRQKNAAAQDNYTALILECM</sequence>
<feature type="region of interest" description="Disordered" evidence="1">
    <location>
        <begin position="81"/>
        <end position="111"/>
    </location>
</feature>
<dbReference type="Gene3D" id="3.60.40.10">
    <property type="entry name" value="PPM-type phosphatase domain"/>
    <property type="match status" value="1"/>
</dbReference>
<evidence type="ECO:0000259" key="3">
    <source>
        <dbReference type="PROSITE" id="PS51746"/>
    </source>
</evidence>